<dbReference type="GO" id="GO:0005886">
    <property type="term" value="C:plasma membrane"/>
    <property type="evidence" value="ECO:0007669"/>
    <property type="project" value="UniProtKB-SubCell"/>
</dbReference>
<dbReference type="GO" id="GO:0022904">
    <property type="term" value="P:respiratory electron transport chain"/>
    <property type="evidence" value="ECO:0007669"/>
    <property type="project" value="InterPro"/>
</dbReference>
<feature type="transmembrane region" description="Helical" evidence="6">
    <location>
        <begin position="21"/>
        <end position="37"/>
    </location>
</feature>
<feature type="transmembrane region" description="Helical" evidence="6">
    <location>
        <begin position="153"/>
        <end position="175"/>
    </location>
</feature>
<organism evidence="8 9">
    <name type="scientific">Plasticicumulans acidivorans</name>
    <dbReference type="NCBI Taxonomy" id="886464"/>
    <lineage>
        <taxon>Bacteria</taxon>
        <taxon>Pseudomonadati</taxon>
        <taxon>Pseudomonadota</taxon>
        <taxon>Gammaproteobacteria</taxon>
        <taxon>Candidatus Competibacteraceae</taxon>
        <taxon>Plasticicumulans</taxon>
    </lineage>
</organism>
<evidence type="ECO:0000259" key="7">
    <source>
        <dbReference type="Pfam" id="PF01292"/>
    </source>
</evidence>
<dbReference type="Gene3D" id="1.20.950.20">
    <property type="entry name" value="Transmembrane di-heme cytochromes, Chain C"/>
    <property type="match status" value="1"/>
</dbReference>
<name>A0A317MQ74_9GAMM</name>
<dbReference type="OrthoDB" id="196472at2"/>
<proteinExistence type="predicted"/>
<comment type="subcellular location">
    <subcellularLocation>
        <location evidence="1">Cell membrane</location>
        <topology evidence="1">Multi-pass membrane protein</topology>
    </subcellularLocation>
</comment>
<evidence type="ECO:0000256" key="4">
    <source>
        <dbReference type="ARBA" id="ARBA00022989"/>
    </source>
</evidence>
<dbReference type="Pfam" id="PF01292">
    <property type="entry name" value="Ni_hydr_CYTB"/>
    <property type="match status" value="1"/>
</dbReference>
<reference evidence="8 9" key="1">
    <citation type="submission" date="2018-05" db="EMBL/GenBank/DDBJ databases">
        <title>Genomic Encyclopedia of Type Strains, Phase IV (KMG-IV): sequencing the most valuable type-strain genomes for metagenomic binning, comparative biology and taxonomic classification.</title>
        <authorList>
            <person name="Goeker M."/>
        </authorList>
    </citation>
    <scope>NUCLEOTIDE SEQUENCE [LARGE SCALE GENOMIC DNA]</scope>
    <source>
        <strain evidence="8 9">DSM 23606</strain>
    </source>
</reference>
<dbReference type="GO" id="GO:0009055">
    <property type="term" value="F:electron transfer activity"/>
    <property type="evidence" value="ECO:0007669"/>
    <property type="project" value="InterPro"/>
</dbReference>
<accession>A0A317MQ74</accession>
<feature type="transmembrane region" description="Helical" evidence="6">
    <location>
        <begin position="205"/>
        <end position="223"/>
    </location>
</feature>
<dbReference type="InterPro" id="IPR011577">
    <property type="entry name" value="Cyt_b561_bac/Ni-Hgenase"/>
</dbReference>
<feature type="transmembrane region" description="Helical" evidence="6">
    <location>
        <begin position="44"/>
        <end position="65"/>
    </location>
</feature>
<feature type="transmembrane region" description="Helical" evidence="6">
    <location>
        <begin position="103"/>
        <end position="124"/>
    </location>
</feature>
<dbReference type="InterPro" id="IPR051542">
    <property type="entry name" value="Hydrogenase_cytochrome"/>
</dbReference>
<keyword evidence="2" id="KW-1003">Cell membrane</keyword>
<evidence type="ECO:0000256" key="2">
    <source>
        <dbReference type="ARBA" id="ARBA00022475"/>
    </source>
</evidence>
<keyword evidence="9" id="KW-1185">Reference proteome</keyword>
<keyword evidence="3 6" id="KW-0812">Transmembrane</keyword>
<dbReference type="Proteomes" id="UP000246569">
    <property type="component" value="Unassembled WGS sequence"/>
</dbReference>
<dbReference type="SUPFAM" id="SSF81342">
    <property type="entry name" value="Transmembrane di-heme cytochromes"/>
    <property type="match status" value="1"/>
</dbReference>
<sequence>MTTQDATATQAVTVWDLPTRLFHWSLVALIGFQWLSAEMAWMQWHVWAGYAVLTLVLFRLLWGFIGSRTALFADFVRGPAAAIAYLKAARAGTPQHYVGHNPAGGLMVLALLAFVTFQGITGLFSTDDIFTEGPLYSLVSADTGSLLTTVHKLAFNLLLALIALHIAAALFYLLIKKENLIRPMVLGKKALPAEQVPAARPLAPLWRAAVAFAVAAGVVAFVVNR</sequence>
<keyword evidence="5 6" id="KW-0472">Membrane</keyword>
<feature type="domain" description="Cytochrome b561 bacterial/Ni-hydrogenase" evidence="7">
    <location>
        <begin position="14"/>
        <end position="186"/>
    </location>
</feature>
<dbReference type="RefSeq" id="WP_110020288.1">
    <property type="nucleotide sequence ID" value="NZ_QGTJ01000014.1"/>
</dbReference>
<dbReference type="EMBL" id="QGTJ01000014">
    <property type="protein sequence ID" value="PWV58722.1"/>
    <property type="molecule type" value="Genomic_DNA"/>
</dbReference>
<evidence type="ECO:0000313" key="9">
    <source>
        <dbReference type="Proteomes" id="UP000246569"/>
    </source>
</evidence>
<protein>
    <submittedName>
        <fullName evidence="8">Cytochrome b</fullName>
    </submittedName>
</protein>
<gene>
    <name evidence="8" type="ORF">C7443_11448</name>
</gene>
<evidence type="ECO:0000256" key="5">
    <source>
        <dbReference type="ARBA" id="ARBA00023136"/>
    </source>
</evidence>
<dbReference type="AlphaFoldDB" id="A0A317MQ74"/>
<evidence type="ECO:0000313" key="8">
    <source>
        <dbReference type="EMBL" id="PWV58722.1"/>
    </source>
</evidence>
<evidence type="ECO:0000256" key="1">
    <source>
        <dbReference type="ARBA" id="ARBA00004651"/>
    </source>
</evidence>
<keyword evidence="4 6" id="KW-1133">Transmembrane helix</keyword>
<dbReference type="PANTHER" id="PTHR30485:SF2">
    <property type="entry name" value="BLL0597 PROTEIN"/>
    <property type="match status" value="1"/>
</dbReference>
<dbReference type="InterPro" id="IPR016174">
    <property type="entry name" value="Di-haem_cyt_TM"/>
</dbReference>
<evidence type="ECO:0000256" key="6">
    <source>
        <dbReference type="SAM" id="Phobius"/>
    </source>
</evidence>
<dbReference type="GO" id="GO:0020037">
    <property type="term" value="F:heme binding"/>
    <property type="evidence" value="ECO:0007669"/>
    <property type="project" value="TreeGrafter"/>
</dbReference>
<dbReference type="PANTHER" id="PTHR30485">
    <property type="entry name" value="NI/FE-HYDROGENASE 1 B-TYPE CYTOCHROME SUBUNIT"/>
    <property type="match status" value="1"/>
</dbReference>
<evidence type="ECO:0000256" key="3">
    <source>
        <dbReference type="ARBA" id="ARBA00022692"/>
    </source>
</evidence>
<comment type="caution">
    <text evidence="8">The sequence shown here is derived from an EMBL/GenBank/DDBJ whole genome shotgun (WGS) entry which is preliminary data.</text>
</comment>